<organism evidence="1 2">
    <name type="scientific">Cupriavidus pinatubonensis</name>
    <dbReference type="NCBI Taxonomy" id="248026"/>
    <lineage>
        <taxon>Bacteria</taxon>
        <taxon>Pseudomonadati</taxon>
        <taxon>Pseudomonadota</taxon>
        <taxon>Betaproteobacteria</taxon>
        <taxon>Burkholderiales</taxon>
        <taxon>Burkholderiaceae</taxon>
        <taxon>Cupriavidus</taxon>
    </lineage>
</organism>
<proteinExistence type="predicted"/>
<name>A0ABN7ZUZ2_9BURK</name>
<accession>A0ABN7ZUZ2</accession>
<evidence type="ECO:0000313" key="2">
    <source>
        <dbReference type="Proteomes" id="UP000701702"/>
    </source>
</evidence>
<gene>
    <name evidence="1" type="ORF">LMG23994_06912</name>
</gene>
<dbReference type="EMBL" id="CAJZAF010000073">
    <property type="protein sequence ID" value="CAG9187467.1"/>
    <property type="molecule type" value="Genomic_DNA"/>
</dbReference>
<keyword evidence="2" id="KW-1185">Reference proteome</keyword>
<evidence type="ECO:0000313" key="1">
    <source>
        <dbReference type="EMBL" id="CAG9187467.1"/>
    </source>
</evidence>
<dbReference type="RefSeq" id="WP_224010804.1">
    <property type="nucleotide sequence ID" value="NZ_CAJZAF010000073.1"/>
</dbReference>
<protein>
    <submittedName>
        <fullName evidence="1">Uncharacterized protein</fullName>
    </submittedName>
</protein>
<reference evidence="1 2" key="1">
    <citation type="submission" date="2021-08" db="EMBL/GenBank/DDBJ databases">
        <authorList>
            <person name="Peeters C."/>
        </authorList>
    </citation>
    <scope>NUCLEOTIDE SEQUENCE [LARGE SCALE GENOMIC DNA]</scope>
    <source>
        <strain evidence="1 2">LMG 23994</strain>
    </source>
</reference>
<comment type="caution">
    <text evidence="1">The sequence shown here is derived from an EMBL/GenBank/DDBJ whole genome shotgun (WGS) entry which is preliminary data.</text>
</comment>
<sequence>MNSSFESFNFYGSLVSHGRLMDPGEVQEAAARRQGIPGLLSGWCLCGDTTESMFDAIIKHGDGVDVRLSGFVGPANGAYATITQQVGGMQHRFLLPLYEPPVIAFLKALERQPIQVMLGRAGQDQALMLHNALPWRNILPLVGMCEPNRRVGVVATLEELTEAVHAVSRPETIPSVYKGIALRDVSVSVITPMTYCLSVGKDAAVVEGEPK</sequence>
<dbReference type="Proteomes" id="UP000701702">
    <property type="component" value="Unassembled WGS sequence"/>
</dbReference>